<protein>
    <submittedName>
        <fullName evidence="3">Rhodanese-like domain-containing protein 11, chloroplastic</fullName>
    </submittedName>
</protein>
<feature type="domain" description="Rhodanese" evidence="2">
    <location>
        <begin position="163"/>
        <end position="277"/>
    </location>
</feature>
<accession>A0A3L6EQG0</accession>
<feature type="compositionally biased region" description="Basic residues" evidence="1">
    <location>
        <begin position="51"/>
        <end position="61"/>
    </location>
</feature>
<name>A0A3L6EQG0_MAIZE</name>
<comment type="caution">
    <text evidence="3">The sequence shown here is derived from an EMBL/GenBank/DDBJ whole genome shotgun (WGS) entry which is preliminary data.</text>
</comment>
<dbReference type="CDD" id="cd00158">
    <property type="entry name" value="RHOD"/>
    <property type="match status" value="1"/>
</dbReference>
<dbReference type="EMBL" id="NCVQ01000006">
    <property type="protein sequence ID" value="PWZ21587.1"/>
    <property type="molecule type" value="Genomic_DNA"/>
</dbReference>
<dbReference type="SMART" id="SM00450">
    <property type="entry name" value="RHOD"/>
    <property type="match status" value="1"/>
</dbReference>
<dbReference type="Gene3D" id="3.40.250.10">
    <property type="entry name" value="Rhodanese-like domain"/>
    <property type="match status" value="1"/>
</dbReference>
<dbReference type="PANTHER" id="PTHR45187:SF2">
    <property type="entry name" value="RHODANESE-LIKE DOMAIN-CONTAINING PROTEIN 11, CHLOROPLASTIC"/>
    <property type="match status" value="1"/>
</dbReference>
<reference evidence="3 4" key="1">
    <citation type="journal article" date="2018" name="Nat. Genet.">
        <title>Extensive intraspecific gene order and gene structural variations between Mo17 and other maize genomes.</title>
        <authorList>
            <person name="Sun S."/>
            <person name="Zhou Y."/>
            <person name="Chen J."/>
            <person name="Shi J."/>
            <person name="Zhao H."/>
            <person name="Zhao H."/>
            <person name="Song W."/>
            <person name="Zhang M."/>
            <person name="Cui Y."/>
            <person name="Dong X."/>
            <person name="Liu H."/>
            <person name="Ma X."/>
            <person name="Jiao Y."/>
            <person name="Wang B."/>
            <person name="Wei X."/>
            <person name="Stein J.C."/>
            <person name="Glaubitz J.C."/>
            <person name="Lu F."/>
            <person name="Yu G."/>
            <person name="Liang C."/>
            <person name="Fengler K."/>
            <person name="Li B."/>
            <person name="Rafalski A."/>
            <person name="Schnable P.S."/>
            <person name="Ware D.H."/>
            <person name="Buckler E.S."/>
            <person name="Lai J."/>
        </authorList>
    </citation>
    <scope>NUCLEOTIDE SEQUENCE [LARGE SCALE GENOMIC DNA]</scope>
    <source>
        <strain evidence="4">cv. Missouri 17</strain>
        <tissue evidence="3">Seedling</tissue>
    </source>
</reference>
<dbReference type="PANTHER" id="PTHR45187">
    <property type="entry name" value="RHODANESE-LIKE DOMAIN-CONTAINING PROTEIN 11, CHLOROPLASTIC"/>
    <property type="match status" value="1"/>
</dbReference>
<evidence type="ECO:0000256" key="1">
    <source>
        <dbReference type="SAM" id="MobiDB-lite"/>
    </source>
</evidence>
<organism evidence="3 4">
    <name type="scientific">Zea mays</name>
    <name type="common">Maize</name>
    <dbReference type="NCBI Taxonomy" id="4577"/>
    <lineage>
        <taxon>Eukaryota</taxon>
        <taxon>Viridiplantae</taxon>
        <taxon>Streptophyta</taxon>
        <taxon>Embryophyta</taxon>
        <taxon>Tracheophyta</taxon>
        <taxon>Spermatophyta</taxon>
        <taxon>Magnoliopsida</taxon>
        <taxon>Liliopsida</taxon>
        <taxon>Poales</taxon>
        <taxon>Poaceae</taxon>
        <taxon>PACMAD clade</taxon>
        <taxon>Panicoideae</taxon>
        <taxon>Andropogonodae</taxon>
        <taxon>Andropogoneae</taxon>
        <taxon>Tripsacinae</taxon>
        <taxon>Zea</taxon>
    </lineage>
</organism>
<dbReference type="InterPro" id="IPR036873">
    <property type="entry name" value="Rhodanese-like_dom_sf"/>
</dbReference>
<dbReference type="Pfam" id="PF00581">
    <property type="entry name" value="Rhodanese"/>
    <property type="match status" value="1"/>
</dbReference>
<dbReference type="InterPro" id="IPR044664">
    <property type="entry name" value="STR11-like"/>
</dbReference>
<feature type="compositionally biased region" description="Polar residues" evidence="1">
    <location>
        <begin position="7"/>
        <end position="20"/>
    </location>
</feature>
<dbReference type="Proteomes" id="UP000251960">
    <property type="component" value="Chromosome 5"/>
</dbReference>
<dbReference type="ExpressionAtlas" id="A0A3L6EQG0">
    <property type="expression patterns" value="baseline and differential"/>
</dbReference>
<feature type="region of interest" description="Disordered" evidence="1">
    <location>
        <begin position="1"/>
        <end position="69"/>
    </location>
</feature>
<evidence type="ECO:0000313" key="3">
    <source>
        <dbReference type="EMBL" id="PWZ21587.1"/>
    </source>
</evidence>
<proteinExistence type="predicted"/>
<dbReference type="InterPro" id="IPR001763">
    <property type="entry name" value="Rhodanese-like_dom"/>
</dbReference>
<dbReference type="AlphaFoldDB" id="A0A3L6EQG0"/>
<gene>
    <name evidence="3" type="primary">STR11</name>
    <name evidence="3" type="ORF">Zm00014a_039986</name>
</gene>
<evidence type="ECO:0000313" key="4">
    <source>
        <dbReference type="Proteomes" id="UP000251960"/>
    </source>
</evidence>
<evidence type="ECO:0000259" key="2">
    <source>
        <dbReference type="PROSITE" id="PS50206"/>
    </source>
</evidence>
<feature type="compositionally biased region" description="Polar residues" evidence="1">
    <location>
        <begin position="35"/>
        <end position="49"/>
    </location>
</feature>
<dbReference type="PROSITE" id="PS50206">
    <property type="entry name" value="RHODANESE_3"/>
    <property type="match status" value="1"/>
</dbReference>
<feature type="non-terminal residue" evidence="3">
    <location>
        <position position="1"/>
    </location>
</feature>
<sequence>RAPPASRCTNCKRNGDNAPQLQPRRDLPLAWNWKQAHQQQKDGSATSRPRLQGRRRLHHPGRGAFRLPPPTPCPWSPPFKGWGFYLSISPSLAVFCSFMAMCVQRWSGVVRMGAVVGGGKEGEEDEELRQTKEQAAARRRWEALIREQKIKTLTPREAGYTFKLTDKVLLDVRPSNERQKAWVKGSTWIPIFDVDTSVDLGGLSKKVSNFVMDEIGRNFVQQVEEKFSKDTDIMLVCQKGLRSLAACEQLYNAGFENLFWVQGGLEAAEEEDFEREGSQPFKLAAIGGISEFFGWTDQQRAQAAKEGLGYRLVFTGRLVGALVLLDALFLGAQRIGPMLQEMQPR</sequence>
<dbReference type="SUPFAM" id="SSF52821">
    <property type="entry name" value="Rhodanese/Cell cycle control phosphatase"/>
    <property type="match status" value="1"/>
</dbReference>